<evidence type="ECO:0000256" key="1">
    <source>
        <dbReference type="SAM" id="Phobius"/>
    </source>
</evidence>
<keyword evidence="1" id="KW-0472">Membrane</keyword>
<protein>
    <submittedName>
        <fullName evidence="2">Uncharacterized protein</fullName>
    </submittedName>
</protein>
<gene>
    <name evidence="2" type="ORF">KL86CLO1_11876</name>
</gene>
<accession>A0A212JXQ4</accession>
<organism evidence="2">
    <name type="scientific">uncultured Eubacteriales bacterium</name>
    <dbReference type="NCBI Taxonomy" id="172733"/>
    <lineage>
        <taxon>Bacteria</taxon>
        <taxon>Bacillati</taxon>
        <taxon>Bacillota</taxon>
        <taxon>Clostridia</taxon>
        <taxon>Eubacteriales</taxon>
        <taxon>environmental samples</taxon>
    </lineage>
</organism>
<feature type="transmembrane region" description="Helical" evidence="1">
    <location>
        <begin position="40"/>
        <end position="58"/>
    </location>
</feature>
<proteinExistence type="predicted"/>
<keyword evidence="1" id="KW-0812">Transmembrane</keyword>
<reference evidence="2" key="1">
    <citation type="submission" date="2016-04" db="EMBL/GenBank/DDBJ databases">
        <authorList>
            <person name="Evans L.H."/>
            <person name="Alamgir A."/>
            <person name="Owens N."/>
            <person name="Weber N.D."/>
            <person name="Virtaneva K."/>
            <person name="Barbian K."/>
            <person name="Babar A."/>
            <person name="Rosenke K."/>
        </authorList>
    </citation>
    <scope>NUCLEOTIDE SEQUENCE</scope>
    <source>
        <strain evidence="2">86</strain>
    </source>
</reference>
<keyword evidence="1" id="KW-1133">Transmembrane helix</keyword>
<dbReference type="AlphaFoldDB" id="A0A212JXQ4"/>
<name>A0A212JXQ4_9FIRM</name>
<evidence type="ECO:0000313" key="2">
    <source>
        <dbReference type="EMBL" id="SBW04197.1"/>
    </source>
</evidence>
<dbReference type="EMBL" id="FLUN01000001">
    <property type="protein sequence ID" value="SBW04197.1"/>
    <property type="molecule type" value="Genomic_DNA"/>
</dbReference>
<sequence length="69" mass="7965">MVEYSWEHTFSDNQVRDWIQTQMNYYALDSVGYFATFEKAPAFLLVLFSVIFVGIGMYRSSIGLLVSNP</sequence>